<name>A0A9W8FX40_9FUNG</name>
<proteinExistence type="predicted"/>
<dbReference type="InterPro" id="IPR043183">
    <property type="entry name" value="DNJB2/6-like"/>
</dbReference>
<gene>
    <name evidence="3" type="primary">DNAJB6</name>
    <name evidence="3" type="ORF">GGI25_006321</name>
</gene>
<dbReference type="OrthoDB" id="10250354at2759"/>
<dbReference type="PROSITE" id="PS50076">
    <property type="entry name" value="DNAJ_2"/>
    <property type="match status" value="1"/>
</dbReference>
<evidence type="ECO:0000313" key="3">
    <source>
        <dbReference type="EMBL" id="KAJ2668890.1"/>
    </source>
</evidence>
<dbReference type="EMBL" id="JANBTW010000172">
    <property type="protein sequence ID" value="KAJ2668890.1"/>
    <property type="molecule type" value="Genomic_DNA"/>
</dbReference>
<dbReference type="CDD" id="cd06257">
    <property type="entry name" value="DnaJ"/>
    <property type="match status" value="1"/>
</dbReference>
<organism evidence="3 4">
    <name type="scientific">Coemansia spiralis</name>
    <dbReference type="NCBI Taxonomy" id="417178"/>
    <lineage>
        <taxon>Eukaryota</taxon>
        <taxon>Fungi</taxon>
        <taxon>Fungi incertae sedis</taxon>
        <taxon>Zoopagomycota</taxon>
        <taxon>Kickxellomycotina</taxon>
        <taxon>Kickxellomycetes</taxon>
        <taxon>Kickxellales</taxon>
        <taxon>Kickxellaceae</taxon>
        <taxon>Coemansia</taxon>
    </lineage>
</organism>
<evidence type="ECO:0000256" key="1">
    <source>
        <dbReference type="SAM" id="MobiDB-lite"/>
    </source>
</evidence>
<feature type="region of interest" description="Disordered" evidence="1">
    <location>
        <begin position="279"/>
        <end position="699"/>
    </location>
</feature>
<feature type="compositionally biased region" description="Polar residues" evidence="1">
    <location>
        <begin position="779"/>
        <end position="788"/>
    </location>
</feature>
<accession>A0A9W8FX40</accession>
<feature type="compositionally biased region" description="Low complexity" evidence="1">
    <location>
        <begin position="735"/>
        <end position="761"/>
    </location>
</feature>
<feature type="compositionally biased region" description="Low complexity" evidence="1">
    <location>
        <begin position="665"/>
        <end position="676"/>
    </location>
</feature>
<comment type="caution">
    <text evidence="3">The sequence shown here is derived from an EMBL/GenBank/DDBJ whole genome shotgun (WGS) entry which is preliminary data.</text>
</comment>
<sequence>MSLETSYYEILGLSSSASPEEIKKAYRKLSLKWHPDKNPENKEVAEEKFKLLAEAYSVLSDSEMRGLYDRYGKDGLRRNFQPNSGASHSSSANGAYRNPHSHAGFAFSFRAADDIFREFFGGHDPFASMFMMESMFGADPFADPFFSQHADPGGLRTNAVPPAGQVPLERERRPYANTGMTTTAHDNGGGGFPSMFGGGFPSSMFGSMFAGSGAAMPASGSFSFVSSSNIGGNNGLGGAPGPSVRSSIQIVNGVKIQTTEEDDGRGNITVTKISPDGYKEVTINGVPQGRSGIHNGSSQQQKINTEQAGRRQRSRNNSSGTSGSSSNRGGRSRSNSSKHTSASFNSPQSNAYSDGYEYGRSHNKKPSSDGEESVVEVEVVEIESDKSDDANYTAANSHPQPNQQAPQNNSYGQQQPNSAHKASSPPDSMPPPKRQDINEASPKHRPSFSSSSAAQAAAGAAAGAAMAAAAPTGGSNSRFQDPHRNEAEDILAAARNRLKSANGKPADGLNNRIHEATGTQQPHIGLKEKLKATGASMLKARPRMNRTSSSSKPAAGPPPPQTIPQPKSNRSHGPVHRPQPLSAAEIRSGHGYNNYANPPQQQPQQHNYSQTSYSDYVNQDSHAGQSRDPDVVASIPPLPPQSRQRQYTHQPNQYVHPQPQPQPQPQGQLQQQPQQPAFSGHGTPGHKQPRSRDRMRSTLHYDSFASLNVEAAKAAQIGATTGTLSSQPPIPQQPIDPISVAPEYIQQPHQQYQSQAQYYGQATYVDPNAQPGPRYYSGQPLSAAQARNQQQQQQQMPAGSNAAGRYYPYPV</sequence>
<feature type="compositionally biased region" description="Acidic residues" evidence="1">
    <location>
        <begin position="369"/>
        <end position="382"/>
    </location>
</feature>
<protein>
    <submittedName>
        <fullName evidence="3">DnaJ sub B member 6</fullName>
    </submittedName>
</protein>
<dbReference type="PROSITE" id="PS00636">
    <property type="entry name" value="DNAJ_1"/>
    <property type="match status" value="1"/>
</dbReference>
<feature type="compositionally biased region" description="Polar residues" evidence="1">
    <location>
        <begin position="294"/>
        <end position="307"/>
    </location>
</feature>
<dbReference type="GO" id="GO:0030544">
    <property type="term" value="F:Hsp70 protein binding"/>
    <property type="evidence" value="ECO:0007669"/>
    <property type="project" value="InterPro"/>
</dbReference>
<dbReference type="PANTHER" id="PTHR45168:SF3">
    <property type="entry name" value="DNAJ HEAT SHOCK PROTEIN FAMILY (HSP40) MEMBER B2"/>
    <property type="match status" value="1"/>
</dbReference>
<dbReference type="Proteomes" id="UP001151518">
    <property type="component" value="Unassembled WGS sequence"/>
</dbReference>
<feature type="domain" description="J" evidence="2">
    <location>
        <begin position="6"/>
        <end position="72"/>
    </location>
</feature>
<feature type="compositionally biased region" description="Polar residues" evidence="1">
    <location>
        <begin position="606"/>
        <end position="624"/>
    </location>
</feature>
<dbReference type="Gene3D" id="1.10.287.110">
    <property type="entry name" value="DnaJ domain"/>
    <property type="match status" value="1"/>
</dbReference>
<dbReference type="PANTHER" id="PTHR45168">
    <property type="entry name" value="DNAJ HOMOLOG SUBFAMILY B MEMBER 2"/>
    <property type="match status" value="1"/>
</dbReference>
<dbReference type="Pfam" id="PF00226">
    <property type="entry name" value="DnaJ"/>
    <property type="match status" value="1"/>
</dbReference>
<feature type="compositionally biased region" description="Low complexity" evidence="1">
    <location>
        <begin position="394"/>
        <end position="410"/>
    </location>
</feature>
<dbReference type="SMART" id="SM00271">
    <property type="entry name" value="DnaJ"/>
    <property type="match status" value="1"/>
</dbReference>
<evidence type="ECO:0000313" key="4">
    <source>
        <dbReference type="Proteomes" id="UP001151518"/>
    </source>
</evidence>
<feature type="compositionally biased region" description="Polar residues" evidence="1">
    <location>
        <begin position="411"/>
        <end position="421"/>
    </location>
</feature>
<dbReference type="InterPro" id="IPR018253">
    <property type="entry name" value="DnaJ_domain_CS"/>
</dbReference>
<dbReference type="InterPro" id="IPR036869">
    <property type="entry name" value="J_dom_sf"/>
</dbReference>
<feature type="region of interest" description="Disordered" evidence="1">
    <location>
        <begin position="720"/>
        <end position="811"/>
    </location>
</feature>
<feature type="compositionally biased region" description="Low complexity" evidence="1">
    <location>
        <begin position="447"/>
        <end position="475"/>
    </location>
</feature>
<reference evidence="3" key="1">
    <citation type="submission" date="2022-07" db="EMBL/GenBank/DDBJ databases">
        <title>Phylogenomic reconstructions and comparative analyses of Kickxellomycotina fungi.</title>
        <authorList>
            <person name="Reynolds N.K."/>
            <person name="Stajich J.E."/>
            <person name="Barry K."/>
            <person name="Grigoriev I.V."/>
            <person name="Crous P."/>
            <person name="Smith M.E."/>
        </authorList>
    </citation>
    <scope>NUCLEOTIDE SEQUENCE</scope>
    <source>
        <strain evidence="3">NRRL 3115</strain>
    </source>
</reference>
<dbReference type="InterPro" id="IPR001623">
    <property type="entry name" value="DnaJ_domain"/>
</dbReference>
<dbReference type="AlphaFoldDB" id="A0A9W8FX40"/>
<evidence type="ECO:0000259" key="2">
    <source>
        <dbReference type="PROSITE" id="PS50076"/>
    </source>
</evidence>
<dbReference type="PRINTS" id="PR00625">
    <property type="entry name" value="JDOMAIN"/>
</dbReference>
<dbReference type="GO" id="GO:0051082">
    <property type="term" value="F:unfolded protein binding"/>
    <property type="evidence" value="ECO:0007669"/>
    <property type="project" value="InterPro"/>
</dbReference>
<feature type="compositionally biased region" description="Polar residues" evidence="1">
    <location>
        <begin position="338"/>
        <end position="352"/>
    </location>
</feature>
<feature type="compositionally biased region" description="Low complexity" evidence="1">
    <location>
        <begin position="315"/>
        <end position="337"/>
    </location>
</feature>
<dbReference type="SUPFAM" id="SSF46565">
    <property type="entry name" value="Chaperone J-domain"/>
    <property type="match status" value="1"/>
</dbReference>